<dbReference type="EMBL" id="CACQ02009517">
    <property type="protein sequence ID" value="CCF47250.1"/>
    <property type="molecule type" value="Genomic_DNA"/>
</dbReference>
<proteinExistence type="predicted"/>
<dbReference type="Proteomes" id="UP000007174">
    <property type="component" value="Unassembled WGS sequence"/>
</dbReference>
<dbReference type="AlphaFoldDB" id="H1W437"/>
<sequence>MCSWAIKSSLYGTGRDMKVPPMMMYSTLSTEWPRDLSWSTRPRACSNGSYRARIARIDVGSYPV</sequence>
<reference evidence="2" key="1">
    <citation type="journal article" date="2012" name="Nat. Genet.">
        <title>Lifestyle transitions in plant pathogenic Colletotrichum fungi deciphered by genome and transcriptome analyses.</title>
        <authorList>
            <person name="O'Connell R.J."/>
            <person name="Thon M.R."/>
            <person name="Hacquard S."/>
            <person name="Amyotte S.G."/>
            <person name="Kleemann J."/>
            <person name="Torres M.F."/>
            <person name="Damm U."/>
            <person name="Buiate E.A."/>
            <person name="Epstein L."/>
            <person name="Alkan N."/>
            <person name="Altmueller J."/>
            <person name="Alvarado-Balderrama L."/>
            <person name="Bauser C.A."/>
            <person name="Becker C."/>
            <person name="Birren B.W."/>
            <person name="Chen Z."/>
            <person name="Choi J."/>
            <person name="Crouch J.A."/>
            <person name="Duvick J.P."/>
            <person name="Farman M.A."/>
            <person name="Gan P."/>
            <person name="Heiman D."/>
            <person name="Henrissat B."/>
            <person name="Howard R.J."/>
            <person name="Kabbage M."/>
            <person name="Koch C."/>
            <person name="Kracher B."/>
            <person name="Kubo Y."/>
            <person name="Law A.D."/>
            <person name="Lebrun M.-H."/>
            <person name="Lee Y.-H."/>
            <person name="Miyara I."/>
            <person name="Moore N."/>
            <person name="Neumann U."/>
            <person name="Nordstroem K."/>
            <person name="Panaccione D.G."/>
            <person name="Panstruga R."/>
            <person name="Place M."/>
            <person name="Proctor R.H."/>
            <person name="Prusky D."/>
            <person name="Rech G."/>
            <person name="Reinhardt R."/>
            <person name="Rollins J.A."/>
            <person name="Rounsley S."/>
            <person name="Schardl C.L."/>
            <person name="Schwartz D.C."/>
            <person name="Shenoy N."/>
            <person name="Shirasu K."/>
            <person name="Sikhakolli U.R."/>
            <person name="Stueber K."/>
            <person name="Sukno S.A."/>
            <person name="Sweigard J.A."/>
            <person name="Takano Y."/>
            <person name="Takahara H."/>
            <person name="Trail F."/>
            <person name="van der Does H.C."/>
            <person name="Voll L.M."/>
            <person name="Will I."/>
            <person name="Young S."/>
            <person name="Zeng Q."/>
            <person name="Zhang J."/>
            <person name="Zhou S."/>
            <person name="Dickman M.B."/>
            <person name="Schulze-Lefert P."/>
            <person name="Ver Loren van Themaat E."/>
            <person name="Ma L.-J."/>
            <person name="Vaillancourt L.J."/>
        </authorList>
    </citation>
    <scope>NUCLEOTIDE SEQUENCE [LARGE SCALE GENOMIC DNA]</scope>
    <source>
        <strain evidence="2">IMI 349063</strain>
    </source>
</reference>
<organism evidence="1 2">
    <name type="scientific">Colletotrichum higginsianum (strain IMI 349063)</name>
    <name type="common">Crucifer anthracnose fungus</name>
    <dbReference type="NCBI Taxonomy" id="759273"/>
    <lineage>
        <taxon>Eukaryota</taxon>
        <taxon>Fungi</taxon>
        <taxon>Dikarya</taxon>
        <taxon>Ascomycota</taxon>
        <taxon>Pezizomycotina</taxon>
        <taxon>Sordariomycetes</taxon>
        <taxon>Hypocreomycetidae</taxon>
        <taxon>Glomerellales</taxon>
        <taxon>Glomerellaceae</taxon>
        <taxon>Colletotrichum</taxon>
        <taxon>Colletotrichum destructivum species complex</taxon>
    </lineage>
</organism>
<accession>H1W437</accession>
<protein>
    <submittedName>
        <fullName evidence="1">Uncharacterized protein</fullName>
    </submittedName>
</protein>
<dbReference type="HOGENOM" id="CLU_2867559_0_0_1"/>
<evidence type="ECO:0000313" key="2">
    <source>
        <dbReference type="Proteomes" id="UP000007174"/>
    </source>
</evidence>
<gene>
    <name evidence="1" type="ORF">CH063_15714</name>
</gene>
<evidence type="ECO:0000313" key="1">
    <source>
        <dbReference type="EMBL" id="CCF47250.1"/>
    </source>
</evidence>
<name>H1W437_COLHI</name>